<dbReference type="AlphaFoldDB" id="A0A2C5G3R6"/>
<accession>A0A2C5G3R6</accession>
<reference evidence="2 3" key="1">
    <citation type="submission" date="2017-09" db="EMBL/GenBank/DDBJ databases">
        <title>Large-scale bioinformatics analysis of Bacillus genomes uncovers conserved roles of natural products in bacterial physiology.</title>
        <authorList>
            <consortium name="Agbiome Team Llc"/>
            <person name="Bleich R.M."/>
            <person name="Grubbs K.J."/>
            <person name="Santa Maria K.C."/>
            <person name="Allen S.E."/>
            <person name="Farag S."/>
            <person name="Shank E.A."/>
            <person name="Bowers A."/>
        </authorList>
    </citation>
    <scope>NUCLEOTIDE SEQUENCE [LARGE SCALE GENOMIC DNA]</scope>
    <source>
        <strain evidence="2 3">AFS029838</strain>
    </source>
</reference>
<protein>
    <submittedName>
        <fullName evidence="2">Phr family secreted Rap phosphatase inhibitor</fullName>
    </submittedName>
</protein>
<proteinExistence type="predicted"/>
<gene>
    <name evidence="2" type="ORF">COI65_10980</name>
</gene>
<evidence type="ECO:0000256" key="1">
    <source>
        <dbReference type="SAM" id="MobiDB-lite"/>
    </source>
</evidence>
<feature type="region of interest" description="Disordered" evidence="1">
    <location>
        <begin position="35"/>
        <end position="77"/>
    </location>
</feature>
<dbReference type="InterPro" id="IPR030968">
    <property type="entry name" value="RapG/K_inhib"/>
</dbReference>
<name>A0A2C5G3R6_9BACI</name>
<dbReference type="Proteomes" id="UP000222503">
    <property type="component" value="Unassembled WGS sequence"/>
</dbReference>
<organism evidence="2 3">
    <name type="scientific">Bacillus wiedmannii</name>
    <dbReference type="NCBI Taxonomy" id="1890302"/>
    <lineage>
        <taxon>Bacteria</taxon>
        <taxon>Bacillati</taxon>
        <taxon>Bacillota</taxon>
        <taxon>Bacilli</taxon>
        <taxon>Bacillales</taxon>
        <taxon>Bacillaceae</taxon>
        <taxon>Bacillus</taxon>
        <taxon>Bacillus cereus group</taxon>
    </lineage>
</organism>
<dbReference type="EMBL" id="NUUQ01000014">
    <property type="protein sequence ID" value="PHG62736.1"/>
    <property type="molecule type" value="Genomic_DNA"/>
</dbReference>
<dbReference type="NCBIfam" id="TIGR04429">
    <property type="entry name" value="Phr_nterm"/>
    <property type="match status" value="1"/>
</dbReference>
<evidence type="ECO:0000313" key="2">
    <source>
        <dbReference type="EMBL" id="PHG62736.1"/>
    </source>
</evidence>
<feature type="compositionally biased region" description="Basic and acidic residues" evidence="1">
    <location>
        <begin position="68"/>
        <end position="77"/>
    </location>
</feature>
<sequence>MKKVGVIAKGLIFAGILSFGFNFPSTTQQAVNIGDGGAPTRPDYINIGDTGGAPANFNKGDGGAPADNRGDGEVSQL</sequence>
<comment type="caution">
    <text evidence="2">The sequence shown here is derived from an EMBL/GenBank/DDBJ whole genome shotgun (WGS) entry which is preliminary data.</text>
</comment>
<dbReference type="RefSeq" id="WP_098087946.1">
    <property type="nucleotide sequence ID" value="NZ_NUBG01000015.1"/>
</dbReference>
<evidence type="ECO:0000313" key="3">
    <source>
        <dbReference type="Proteomes" id="UP000222503"/>
    </source>
</evidence>